<dbReference type="RefSeq" id="WP_009185859.1">
    <property type="nucleotide sequence ID" value="NZ_AMGM01000049.1"/>
</dbReference>
<evidence type="ECO:0000313" key="2">
    <source>
        <dbReference type="EMBL" id="EKB48553.1"/>
    </source>
</evidence>
<evidence type="ECO:0000256" key="1">
    <source>
        <dbReference type="SAM" id="MobiDB-lite"/>
    </source>
</evidence>
<reference evidence="2 3" key="1">
    <citation type="journal article" date="2012" name="J. Bacteriol.">
        <title>Draft Genome Sequence of Cecembia lonarensis Strain LW9T, Isolated from Lonar Lake, a Haloalkaline Lake in India.</title>
        <authorList>
            <person name="Shivaji S."/>
            <person name="Ara S."/>
            <person name="Singh A."/>
            <person name="Pinnaka A.K."/>
        </authorList>
    </citation>
    <scope>NUCLEOTIDE SEQUENCE [LARGE SCALE GENOMIC DNA]</scope>
    <source>
        <strain evidence="2 3">LW9</strain>
    </source>
</reference>
<sequence length="141" mass="16034">MKKILITLIMTFIYTTGFSNNPGDKTFLILFDKAELKNHKTTPDYIEMSLMNIFKTRAYTGNSDAAILVKVPYENLDECQLGYIFVRLNNKTVVPLQDIALKIIDLDQSKNTFNHLLSSLEDDKNSKNKKSSKPLKTTPSP</sequence>
<comment type="caution">
    <text evidence="2">The sequence shown here is derived from an EMBL/GenBank/DDBJ whole genome shotgun (WGS) entry which is preliminary data.</text>
</comment>
<name>K1LDR8_CECL9</name>
<dbReference type="Proteomes" id="UP000004478">
    <property type="component" value="Unassembled WGS sequence"/>
</dbReference>
<accession>K1LDR8</accession>
<protein>
    <submittedName>
        <fullName evidence="2">Uncharacterized protein</fullName>
    </submittedName>
</protein>
<feature type="region of interest" description="Disordered" evidence="1">
    <location>
        <begin position="121"/>
        <end position="141"/>
    </location>
</feature>
<dbReference type="EMBL" id="AMGM01000049">
    <property type="protein sequence ID" value="EKB48553.1"/>
    <property type="molecule type" value="Genomic_DNA"/>
</dbReference>
<dbReference type="AlphaFoldDB" id="K1LDR8"/>
<proteinExistence type="predicted"/>
<keyword evidence="3" id="KW-1185">Reference proteome</keyword>
<evidence type="ECO:0000313" key="3">
    <source>
        <dbReference type="Proteomes" id="UP000004478"/>
    </source>
</evidence>
<organism evidence="2 3">
    <name type="scientific">Cecembia lonarensis (strain CCUG 58316 / KCTC 22772 / LW9)</name>
    <dbReference type="NCBI Taxonomy" id="1225176"/>
    <lineage>
        <taxon>Bacteria</taxon>
        <taxon>Pseudomonadati</taxon>
        <taxon>Bacteroidota</taxon>
        <taxon>Cytophagia</taxon>
        <taxon>Cytophagales</taxon>
        <taxon>Cyclobacteriaceae</taxon>
        <taxon>Cecembia</taxon>
    </lineage>
</organism>
<gene>
    <name evidence="2" type="ORF">B879_02837</name>
</gene>